<sequence length="132" mass="15547">MKNIQLTCLLGALMIFQSCKHSDFQTYSSQLDIDDQSYNLIVTSNLDCNNCIDQIIYGKRNPNEYYGLIFSHTKKASLLDFSYVDETKDWISWQITYDENLFLELIEFSENRKTPLYFEVENKKLKSVKSLK</sequence>
<comment type="caution">
    <text evidence="1">The sequence shown here is derived from an EMBL/GenBank/DDBJ whole genome shotgun (WGS) entry which is preliminary data.</text>
</comment>
<organism evidence="1 2">
    <name type="scientific">Fontibacter flavus</name>
    <dbReference type="NCBI Taxonomy" id="654838"/>
    <lineage>
        <taxon>Bacteria</taxon>
        <taxon>Pseudomonadati</taxon>
        <taxon>Bacteroidota</taxon>
        <taxon>Cytophagia</taxon>
        <taxon>Cytophagales</taxon>
        <taxon>Cyclobacteriaceae</taxon>
        <taxon>Fontibacter</taxon>
    </lineage>
</organism>
<reference evidence="1 2" key="1">
    <citation type="submission" date="2024-09" db="EMBL/GenBank/DDBJ databases">
        <authorList>
            <person name="Sun Q."/>
            <person name="Mori K."/>
        </authorList>
    </citation>
    <scope>NUCLEOTIDE SEQUENCE [LARGE SCALE GENOMIC DNA]</scope>
    <source>
        <strain evidence="1 2">CCM 7650</strain>
    </source>
</reference>
<gene>
    <name evidence="1" type="ORF">ACFFIP_10400</name>
</gene>
<dbReference type="PROSITE" id="PS51257">
    <property type="entry name" value="PROKAR_LIPOPROTEIN"/>
    <property type="match status" value="1"/>
</dbReference>
<dbReference type="Proteomes" id="UP001589797">
    <property type="component" value="Unassembled WGS sequence"/>
</dbReference>
<proteinExistence type="predicted"/>
<evidence type="ECO:0000313" key="2">
    <source>
        <dbReference type="Proteomes" id="UP001589797"/>
    </source>
</evidence>
<evidence type="ECO:0008006" key="3">
    <source>
        <dbReference type="Google" id="ProtNLM"/>
    </source>
</evidence>
<dbReference type="RefSeq" id="WP_382387556.1">
    <property type="nucleotide sequence ID" value="NZ_JBHLWI010000028.1"/>
</dbReference>
<name>A0ABV6FT87_9BACT</name>
<keyword evidence="2" id="KW-1185">Reference proteome</keyword>
<protein>
    <recommendedName>
        <fullName evidence="3">NlpE N-terminal domain-containing protein</fullName>
    </recommendedName>
</protein>
<dbReference type="EMBL" id="JBHLWI010000028">
    <property type="protein sequence ID" value="MFC0263092.1"/>
    <property type="molecule type" value="Genomic_DNA"/>
</dbReference>
<accession>A0ABV6FT87</accession>
<evidence type="ECO:0000313" key="1">
    <source>
        <dbReference type="EMBL" id="MFC0263092.1"/>
    </source>
</evidence>